<dbReference type="Pfam" id="PF25019">
    <property type="entry name" value="LRR_R13L1-DRL21"/>
    <property type="match status" value="1"/>
</dbReference>
<dbReference type="PRINTS" id="PR00364">
    <property type="entry name" value="DISEASERSIST"/>
</dbReference>
<dbReference type="InterPro" id="IPR036388">
    <property type="entry name" value="WH-like_DNA-bd_sf"/>
</dbReference>
<keyword evidence="5" id="KW-0611">Plant defense</keyword>
<dbReference type="Gene3D" id="3.40.50.300">
    <property type="entry name" value="P-loop containing nucleotide triphosphate hydrolases"/>
    <property type="match status" value="1"/>
</dbReference>
<dbReference type="Pfam" id="PF18052">
    <property type="entry name" value="Rx_N"/>
    <property type="match status" value="1"/>
</dbReference>
<dbReference type="Gene3D" id="3.80.10.10">
    <property type="entry name" value="Ribonuclease Inhibitor"/>
    <property type="match status" value="2"/>
</dbReference>
<feature type="coiled-coil region" evidence="7">
    <location>
        <begin position="128"/>
        <end position="159"/>
    </location>
</feature>
<keyword evidence="7" id="KW-0175">Coiled coil</keyword>
<dbReference type="Pfam" id="PF23559">
    <property type="entry name" value="WHD_DRP"/>
    <property type="match status" value="1"/>
</dbReference>
<dbReference type="EMBL" id="JAMQYH010000004">
    <property type="protein sequence ID" value="KAJ1688896.1"/>
    <property type="molecule type" value="Genomic_DNA"/>
</dbReference>
<sequence>MAEITATAVGWVVSPVIEIIINKIGTFIEKKYFEKDSIEDDMKKMNTTLLEILSTMVIVEEHRIVDRNQVQLARQIKDAVYDAEDCMNDFDYELAKEKFEKLQPNKDTPLMRVAASCSRVIHQAIVGNSRLKKKLREVNKSLDQAKASAKTLLEQMNAKIPGNMQLPEQNNQFLTSSLVSENIFVGREKERELIIEWILEEKSGPPTIIPIVGQGGLGKTTLAQKIFNDPRLNSHFESNKKMWLTVSDNFDKLELTKQMLNYLCENFSTKDATFDKLQRKLQTELASKKILLVLDDVWYGKHDNKYRYEKDCLEFVTPLSNTNAGSTIIVTTREEVVVDTLKSWGSVRKISLGGLNGGDGWSLLKLMAFDGENQDNLNDFQTIGKQIVNKLKGLPLAIRVVGPRLRGKLDKEEWERVLKDNSLDNDVIEVLHRSYEHLPAHLQRCFAYCSLFPKNYYLKRDRLVHMWIAHGFVSPKKGERMKDVGKSYFSELIARSFIQIINRNKKEYYVVHDLMNDLACHVSQGECYIFKEGDTLENLGSVRHLSVTTRELAHLVNICDLDKLHTLIILSGSSSSHKVNVADEVFIKMKRIRVLDIDCPLYKLPNIGECKHLHFLCFRRCGSELAPDTFSKLHLLTVLFIRKVHKGRKKIDFWSLKLPQSICSTSRLEFIDTSKWILMEIGGHVQFRSIWRGGSATFIVKDKEGWELGVLRDFNNIKGFLTIFGLQKVASREEAIEAQLHSKEHVIELWLLWHRTSTVEGNKHNEILEALRPHSNLERLEIWNYPGDKFPSWLEPNWLSRLTYISIVGEHTGFKMLPTLGQFSQLKIVSIKSIYTVSRIGDEFYGNGIFSSLEELTIDSSRLEEWSSPRGVRSFPKLQKVKLSCCPDLFSLPEMESFCSLELVIIKECPKIRSLPKLPVSLRKLDIEKVHPDLEEQLTNKNGPEWDKVAAVSGCYSDFYRGG</sequence>
<evidence type="ECO:0000313" key="12">
    <source>
        <dbReference type="EMBL" id="KAJ1688896.1"/>
    </source>
</evidence>
<evidence type="ECO:0000259" key="11">
    <source>
        <dbReference type="Pfam" id="PF25019"/>
    </source>
</evidence>
<dbReference type="Gene3D" id="1.10.8.430">
    <property type="entry name" value="Helical domain of apoptotic protease-activating factors"/>
    <property type="match status" value="1"/>
</dbReference>
<dbReference type="InterPro" id="IPR002182">
    <property type="entry name" value="NB-ARC"/>
</dbReference>
<evidence type="ECO:0000256" key="7">
    <source>
        <dbReference type="SAM" id="Coils"/>
    </source>
</evidence>
<dbReference type="FunFam" id="1.10.10.10:FF:000322">
    <property type="entry name" value="Probable disease resistance protein At1g63360"/>
    <property type="match status" value="1"/>
</dbReference>
<dbReference type="Gene3D" id="1.20.5.4130">
    <property type="match status" value="1"/>
</dbReference>
<evidence type="ECO:0000256" key="4">
    <source>
        <dbReference type="ARBA" id="ARBA00022741"/>
    </source>
</evidence>
<dbReference type="SUPFAM" id="SSF52540">
    <property type="entry name" value="P-loop containing nucleoside triphosphate hydrolases"/>
    <property type="match status" value="1"/>
</dbReference>
<dbReference type="Gene3D" id="1.10.10.10">
    <property type="entry name" value="Winged helix-like DNA-binding domain superfamily/Winged helix DNA-binding domain"/>
    <property type="match status" value="1"/>
</dbReference>
<proteinExistence type="inferred from homology"/>
<evidence type="ECO:0000256" key="3">
    <source>
        <dbReference type="ARBA" id="ARBA00022737"/>
    </source>
</evidence>
<keyword evidence="4" id="KW-0547">Nucleotide-binding</keyword>
<dbReference type="InterPro" id="IPR027417">
    <property type="entry name" value="P-loop_NTPase"/>
</dbReference>
<feature type="domain" description="NB-ARC" evidence="8">
    <location>
        <begin position="188"/>
        <end position="372"/>
    </location>
</feature>
<dbReference type="GO" id="GO:0005524">
    <property type="term" value="F:ATP binding"/>
    <property type="evidence" value="ECO:0007669"/>
    <property type="project" value="UniProtKB-KW"/>
</dbReference>
<reference evidence="12" key="1">
    <citation type="journal article" date="2022" name="Cell">
        <title>Repeat-based holocentromeres influence genome architecture and karyotype evolution.</title>
        <authorList>
            <person name="Hofstatter P.G."/>
            <person name="Thangavel G."/>
            <person name="Lux T."/>
            <person name="Neumann P."/>
            <person name="Vondrak T."/>
            <person name="Novak P."/>
            <person name="Zhang M."/>
            <person name="Costa L."/>
            <person name="Castellani M."/>
            <person name="Scott A."/>
            <person name="Toegelov H."/>
            <person name="Fuchs J."/>
            <person name="Mata-Sucre Y."/>
            <person name="Dias Y."/>
            <person name="Vanzela A.L.L."/>
            <person name="Huettel B."/>
            <person name="Almeida C.C.S."/>
            <person name="Simkova H."/>
            <person name="Souza G."/>
            <person name="Pedrosa-Harand A."/>
            <person name="Macas J."/>
            <person name="Mayer K.F.X."/>
            <person name="Houben A."/>
            <person name="Marques A."/>
        </authorList>
    </citation>
    <scope>NUCLEOTIDE SEQUENCE</scope>
    <source>
        <strain evidence="12">RhyBre1mFocal</strain>
    </source>
</reference>
<evidence type="ECO:0000313" key="13">
    <source>
        <dbReference type="Proteomes" id="UP001151287"/>
    </source>
</evidence>
<evidence type="ECO:0000256" key="1">
    <source>
        <dbReference type="ARBA" id="ARBA00008894"/>
    </source>
</evidence>
<comment type="similarity">
    <text evidence="1">Belongs to the disease resistance NB-LRR family.</text>
</comment>
<evidence type="ECO:0000256" key="6">
    <source>
        <dbReference type="ARBA" id="ARBA00022840"/>
    </source>
</evidence>
<feature type="domain" description="R13L1/DRL21-like LRR repeat region" evidence="11">
    <location>
        <begin position="709"/>
        <end position="833"/>
    </location>
</feature>
<dbReference type="Proteomes" id="UP001151287">
    <property type="component" value="Unassembled WGS sequence"/>
</dbReference>
<feature type="domain" description="Disease resistance protein winged helix" evidence="10">
    <location>
        <begin position="451"/>
        <end position="519"/>
    </location>
</feature>
<dbReference type="InterPro" id="IPR042197">
    <property type="entry name" value="Apaf_helical"/>
</dbReference>
<evidence type="ECO:0000259" key="8">
    <source>
        <dbReference type="Pfam" id="PF00931"/>
    </source>
</evidence>
<organism evidence="12 13">
    <name type="scientific">Rhynchospora breviuscula</name>
    <dbReference type="NCBI Taxonomy" id="2022672"/>
    <lineage>
        <taxon>Eukaryota</taxon>
        <taxon>Viridiplantae</taxon>
        <taxon>Streptophyta</taxon>
        <taxon>Embryophyta</taxon>
        <taxon>Tracheophyta</taxon>
        <taxon>Spermatophyta</taxon>
        <taxon>Magnoliopsida</taxon>
        <taxon>Liliopsida</taxon>
        <taxon>Poales</taxon>
        <taxon>Cyperaceae</taxon>
        <taxon>Cyperoideae</taxon>
        <taxon>Rhynchosporeae</taxon>
        <taxon>Rhynchospora</taxon>
    </lineage>
</organism>
<dbReference type="Pfam" id="PF00931">
    <property type="entry name" value="NB-ARC"/>
    <property type="match status" value="1"/>
</dbReference>
<dbReference type="InterPro" id="IPR058922">
    <property type="entry name" value="WHD_DRP"/>
</dbReference>
<dbReference type="OrthoDB" id="37484at2759"/>
<feature type="domain" description="Disease resistance N-terminal" evidence="9">
    <location>
        <begin position="16"/>
        <end position="102"/>
    </location>
</feature>
<dbReference type="GO" id="GO:0002758">
    <property type="term" value="P:innate immune response-activating signaling pathway"/>
    <property type="evidence" value="ECO:0007669"/>
    <property type="project" value="UniProtKB-ARBA"/>
</dbReference>
<name>A0A9Q0C7T3_9POAL</name>
<dbReference type="GO" id="GO:0043531">
    <property type="term" value="F:ADP binding"/>
    <property type="evidence" value="ECO:0007669"/>
    <property type="project" value="InterPro"/>
</dbReference>
<evidence type="ECO:0000256" key="5">
    <source>
        <dbReference type="ARBA" id="ARBA00022821"/>
    </source>
</evidence>
<keyword evidence="6" id="KW-0067">ATP-binding</keyword>
<dbReference type="InterPro" id="IPR056789">
    <property type="entry name" value="LRR_R13L1-DRL21"/>
</dbReference>
<keyword evidence="2" id="KW-0433">Leucine-rich repeat</keyword>
<evidence type="ECO:0000259" key="9">
    <source>
        <dbReference type="Pfam" id="PF18052"/>
    </source>
</evidence>
<dbReference type="SUPFAM" id="SSF52058">
    <property type="entry name" value="L domain-like"/>
    <property type="match status" value="1"/>
</dbReference>
<keyword evidence="3" id="KW-0677">Repeat</keyword>
<dbReference type="PANTHER" id="PTHR36766">
    <property type="entry name" value="PLANT BROAD-SPECTRUM MILDEW RESISTANCE PROTEIN RPW8"/>
    <property type="match status" value="1"/>
</dbReference>
<dbReference type="InterPro" id="IPR041118">
    <property type="entry name" value="Rx_N"/>
</dbReference>
<evidence type="ECO:0000256" key="2">
    <source>
        <dbReference type="ARBA" id="ARBA00022614"/>
    </source>
</evidence>
<protein>
    <submittedName>
        <fullName evidence="12">Uncharacterized protein</fullName>
    </submittedName>
</protein>
<keyword evidence="13" id="KW-1185">Reference proteome</keyword>
<gene>
    <name evidence="12" type="ORF">LUZ63_013051</name>
</gene>
<accession>A0A9Q0C7T3</accession>
<dbReference type="GO" id="GO:0042742">
    <property type="term" value="P:defense response to bacterium"/>
    <property type="evidence" value="ECO:0007669"/>
    <property type="project" value="UniProtKB-ARBA"/>
</dbReference>
<evidence type="ECO:0000259" key="10">
    <source>
        <dbReference type="Pfam" id="PF23559"/>
    </source>
</evidence>
<dbReference type="GO" id="GO:0009626">
    <property type="term" value="P:plant-type hypersensitive response"/>
    <property type="evidence" value="ECO:0007669"/>
    <property type="project" value="UniProtKB-ARBA"/>
</dbReference>
<dbReference type="AlphaFoldDB" id="A0A9Q0C7T3"/>
<dbReference type="PANTHER" id="PTHR36766:SF60">
    <property type="entry name" value="NB-ARC DOMAIN-CONTAINING PROTEIN"/>
    <property type="match status" value="1"/>
</dbReference>
<comment type="caution">
    <text evidence="12">The sequence shown here is derived from an EMBL/GenBank/DDBJ whole genome shotgun (WGS) entry which is preliminary data.</text>
</comment>
<dbReference type="InterPro" id="IPR032675">
    <property type="entry name" value="LRR_dom_sf"/>
</dbReference>